<dbReference type="RefSeq" id="XP_002846053.1">
    <property type="nucleotide sequence ID" value="XM_002846007.1"/>
</dbReference>
<feature type="compositionally biased region" description="Polar residues" evidence="1">
    <location>
        <begin position="29"/>
        <end position="44"/>
    </location>
</feature>
<proteinExistence type="predicted"/>
<dbReference type="AlphaFoldDB" id="C5FTA0"/>
<dbReference type="OrthoDB" id="336088at2759"/>
<feature type="compositionally biased region" description="Polar residues" evidence="1">
    <location>
        <begin position="156"/>
        <end position="165"/>
    </location>
</feature>
<evidence type="ECO:0000256" key="1">
    <source>
        <dbReference type="SAM" id="MobiDB-lite"/>
    </source>
</evidence>
<organism evidence="2 3">
    <name type="scientific">Arthroderma otae (strain ATCC MYA-4605 / CBS 113480)</name>
    <name type="common">Microsporum canis</name>
    <dbReference type="NCBI Taxonomy" id="554155"/>
    <lineage>
        <taxon>Eukaryota</taxon>
        <taxon>Fungi</taxon>
        <taxon>Dikarya</taxon>
        <taxon>Ascomycota</taxon>
        <taxon>Pezizomycotina</taxon>
        <taxon>Eurotiomycetes</taxon>
        <taxon>Eurotiomycetidae</taxon>
        <taxon>Onygenales</taxon>
        <taxon>Arthrodermataceae</taxon>
        <taxon>Microsporum</taxon>
    </lineage>
</organism>
<feature type="compositionally biased region" description="Low complexity" evidence="1">
    <location>
        <begin position="136"/>
        <end position="147"/>
    </location>
</feature>
<reference evidence="3" key="1">
    <citation type="journal article" date="2012" name="MBio">
        <title>Comparative genome analysis of Trichophyton rubrum and related dermatophytes reveals candidate genes involved in infection.</title>
        <authorList>
            <person name="Martinez D.A."/>
            <person name="Oliver B.G."/>
            <person name="Graeser Y."/>
            <person name="Goldberg J.M."/>
            <person name="Li W."/>
            <person name="Martinez-Rossi N.M."/>
            <person name="Monod M."/>
            <person name="Shelest E."/>
            <person name="Barton R.C."/>
            <person name="Birch E."/>
            <person name="Brakhage A.A."/>
            <person name="Chen Z."/>
            <person name="Gurr S.J."/>
            <person name="Heiman D."/>
            <person name="Heitman J."/>
            <person name="Kosti I."/>
            <person name="Rossi A."/>
            <person name="Saif S."/>
            <person name="Samalova M."/>
            <person name="Saunders C.W."/>
            <person name="Shea T."/>
            <person name="Summerbell R.C."/>
            <person name="Xu J."/>
            <person name="Young S."/>
            <person name="Zeng Q."/>
            <person name="Birren B.W."/>
            <person name="Cuomo C.A."/>
            <person name="White T.C."/>
        </authorList>
    </citation>
    <scope>NUCLEOTIDE SEQUENCE [LARGE SCALE GENOMIC DNA]</scope>
    <source>
        <strain evidence="3">ATCC MYA-4605 / CBS 113480</strain>
    </source>
</reference>
<dbReference type="VEuPathDB" id="FungiDB:MCYG_05922"/>
<dbReference type="STRING" id="554155.C5FTA0"/>
<keyword evidence="3" id="KW-1185">Reference proteome</keyword>
<protein>
    <submittedName>
        <fullName evidence="2">Salivary gland secretion 1-PA</fullName>
    </submittedName>
</protein>
<feature type="compositionally biased region" description="Low complexity" evidence="1">
    <location>
        <begin position="104"/>
        <end position="125"/>
    </location>
</feature>
<dbReference type="GeneID" id="9224342"/>
<name>C5FTA0_ARTOC</name>
<accession>C5FTA0</accession>
<dbReference type="Proteomes" id="UP000002035">
    <property type="component" value="Unassembled WGS sequence"/>
</dbReference>
<feature type="region of interest" description="Disordered" evidence="1">
    <location>
        <begin position="1"/>
        <end position="180"/>
    </location>
</feature>
<dbReference type="EMBL" id="DS995705">
    <property type="protein sequence ID" value="EEQ33103.1"/>
    <property type="molecule type" value="Genomic_DNA"/>
</dbReference>
<feature type="compositionally biased region" description="Polar residues" evidence="1">
    <location>
        <begin position="73"/>
        <end position="83"/>
    </location>
</feature>
<sequence>MATAAADKSPKEPREKDSRDKESRDVTESETASNATTPAPYSTRSRNRVGARINYAEDNTELDAELDQPMPPASTNAGSSTRGTPGRKPRDRDAAAQTTSGNISSSNSNNHSSSNSNNHNSSNSNEKPPGMSTRRAAAAAAVNGAAAKDGKDTAIPGTSSFSANPNPAVVSKKRKQPGASTTVQNVVPANGGGQAGKRFIAAGSRNSEESATTSMMTFRHSKAMLKNGKLKADDGTLLAPNGVSLLLTYNILLYTD</sequence>
<evidence type="ECO:0000313" key="3">
    <source>
        <dbReference type="Proteomes" id="UP000002035"/>
    </source>
</evidence>
<gene>
    <name evidence="2" type="ORF">MCYG_05922</name>
</gene>
<dbReference type="HOGENOM" id="CLU_045135_0_0_1"/>
<dbReference type="eggNOG" id="KOG0955">
    <property type="taxonomic scope" value="Eukaryota"/>
</dbReference>
<evidence type="ECO:0000313" key="2">
    <source>
        <dbReference type="EMBL" id="EEQ33103.1"/>
    </source>
</evidence>
<feature type="compositionally biased region" description="Basic and acidic residues" evidence="1">
    <location>
        <begin position="8"/>
        <end position="27"/>
    </location>
</feature>